<gene>
    <name evidence="7" type="ORF">F3Y22_tig00000340pilonHSYRG00583</name>
</gene>
<evidence type="ECO:0000259" key="6">
    <source>
        <dbReference type="PROSITE" id="PS51742"/>
    </source>
</evidence>
<name>A0A6A3D254_HIBSY</name>
<dbReference type="GO" id="GO:0003680">
    <property type="term" value="F:minor groove of adenine-thymine-rich DNA binding"/>
    <property type="evidence" value="ECO:0007669"/>
    <property type="project" value="InterPro"/>
</dbReference>
<dbReference type="SUPFAM" id="SSF117856">
    <property type="entry name" value="AF0104/ALDC/Ptd012-like"/>
    <property type="match status" value="1"/>
</dbReference>
<keyword evidence="1" id="KW-0805">Transcription regulation</keyword>
<proteinExistence type="predicted"/>
<keyword evidence="4" id="KW-0539">Nucleus</keyword>
<dbReference type="GO" id="GO:0003700">
    <property type="term" value="F:DNA-binding transcription factor activity"/>
    <property type="evidence" value="ECO:0007669"/>
    <property type="project" value="TreeGrafter"/>
</dbReference>
<dbReference type="InterPro" id="IPR019979">
    <property type="entry name" value="Ribosomal_uS17_CS"/>
</dbReference>
<organism evidence="7 8">
    <name type="scientific">Hibiscus syriacus</name>
    <name type="common">Rose of Sharon</name>
    <dbReference type="NCBI Taxonomy" id="106335"/>
    <lineage>
        <taxon>Eukaryota</taxon>
        <taxon>Viridiplantae</taxon>
        <taxon>Streptophyta</taxon>
        <taxon>Embryophyta</taxon>
        <taxon>Tracheophyta</taxon>
        <taxon>Spermatophyta</taxon>
        <taxon>Magnoliopsida</taxon>
        <taxon>eudicotyledons</taxon>
        <taxon>Gunneridae</taxon>
        <taxon>Pentapetalae</taxon>
        <taxon>rosids</taxon>
        <taxon>malvids</taxon>
        <taxon>Malvales</taxon>
        <taxon>Malvaceae</taxon>
        <taxon>Malvoideae</taxon>
        <taxon>Hibiscus</taxon>
    </lineage>
</organism>
<evidence type="ECO:0000256" key="5">
    <source>
        <dbReference type="SAM" id="MobiDB-lite"/>
    </source>
</evidence>
<feature type="region of interest" description="Disordered" evidence="5">
    <location>
        <begin position="14"/>
        <end position="78"/>
    </location>
</feature>
<evidence type="ECO:0000313" key="8">
    <source>
        <dbReference type="Proteomes" id="UP000436088"/>
    </source>
</evidence>
<dbReference type="Pfam" id="PF03479">
    <property type="entry name" value="PCC"/>
    <property type="match status" value="1"/>
</dbReference>
<comment type="caution">
    <text evidence="7">The sequence shown here is derived from an EMBL/GenBank/DDBJ whole genome shotgun (WGS) entry which is preliminary data.</text>
</comment>
<dbReference type="PROSITE" id="PS00056">
    <property type="entry name" value="RIBOSOMAL_S17"/>
    <property type="match status" value="1"/>
</dbReference>
<dbReference type="Gene3D" id="3.30.1330.80">
    <property type="entry name" value="Hypothetical protein, similar to alpha- acetolactate decarboxylase, domain 2"/>
    <property type="match status" value="1"/>
</dbReference>
<dbReference type="Proteomes" id="UP000436088">
    <property type="component" value="Unassembled WGS sequence"/>
</dbReference>
<dbReference type="PANTHER" id="PTHR31100:SF63">
    <property type="entry name" value="AT-HOOK MOTIF NUCLEAR-LOCALIZED PROTEIN"/>
    <property type="match status" value="1"/>
</dbReference>
<sequence>MADYSAPVFDFQAHATGNDEERNFPSSLDFGGGSADAKTSTNDYHLQTEENTAKRRRGRPQGSKNKPKPPIVVARDSDPSPVKTVAFEISRGFDVIERIISFACRNHVGIGIISATGFVSNVNLCNGSPLEPPIFLPGTFELHSLIGSFFPEHGTPPSSNGTTQSLPPCHSFRVTLERTQFQLIGGRVFGKLEAATQVLVVAAVLENPTLDDNEDRRQRKKACNANGAIGSFGSTGMATSVYGGANPAPPNLQFTLMPIALIPKVGDPVNIFEYRPISLVRISPIWCNISWALAESEGAGLLITGRRIMWLNGWAKTHFVGKWEMGMIYCYGRMLGAVTHLYLNYSQGCLGWSLRKGQTDYEFGGGGGDLPPFSPNRLMWIHDKSVYFSVKKLSELILSVEVNDTLFNFDLVWKLKVPPKIKSILWMLKIGRLPTKVVLRRKGLLRGIHRSLWLISVGAALWSLWLARNDKIFNAKSIKATNSEGAFNVNDWWENPRAASKSTVLLVGSVAESL</sequence>
<evidence type="ECO:0000256" key="2">
    <source>
        <dbReference type="ARBA" id="ARBA00023125"/>
    </source>
</evidence>
<dbReference type="GO" id="GO:0005634">
    <property type="term" value="C:nucleus"/>
    <property type="evidence" value="ECO:0007669"/>
    <property type="project" value="TreeGrafter"/>
</dbReference>
<protein>
    <recommendedName>
        <fullName evidence="6">PPC domain-containing protein</fullName>
    </recommendedName>
</protein>
<dbReference type="InterPro" id="IPR014476">
    <property type="entry name" value="AHL15-29"/>
</dbReference>
<dbReference type="GO" id="GO:0005840">
    <property type="term" value="C:ribosome"/>
    <property type="evidence" value="ECO:0007669"/>
    <property type="project" value="InterPro"/>
</dbReference>
<dbReference type="InterPro" id="IPR005175">
    <property type="entry name" value="PPC_dom"/>
</dbReference>
<feature type="domain" description="PPC" evidence="6">
    <location>
        <begin position="79"/>
        <end position="226"/>
    </location>
</feature>
<keyword evidence="3" id="KW-0804">Transcription</keyword>
<keyword evidence="2" id="KW-0238">DNA-binding</keyword>
<dbReference type="CDD" id="cd11378">
    <property type="entry name" value="DUF296"/>
    <property type="match status" value="1"/>
</dbReference>
<evidence type="ECO:0000256" key="3">
    <source>
        <dbReference type="ARBA" id="ARBA00023163"/>
    </source>
</evidence>
<evidence type="ECO:0000256" key="4">
    <source>
        <dbReference type="ARBA" id="ARBA00023242"/>
    </source>
</evidence>
<evidence type="ECO:0000313" key="7">
    <source>
        <dbReference type="EMBL" id="KAE8735536.1"/>
    </source>
</evidence>
<dbReference type="GO" id="GO:0003735">
    <property type="term" value="F:structural constituent of ribosome"/>
    <property type="evidence" value="ECO:0007669"/>
    <property type="project" value="InterPro"/>
</dbReference>
<reference evidence="7" key="1">
    <citation type="submission" date="2019-09" db="EMBL/GenBank/DDBJ databases">
        <title>Draft genome information of white flower Hibiscus syriacus.</title>
        <authorList>
            <person name="Kim Y.-M."/>
        </authorList>
    </citation>
    <scope>NUCLEOTIDE SEQUENCE [LARGE SCALE GENOMIC DNA]</scope>
    <source>
        <strain evidence="7">YM2019G1</strain>
    </source>
</reference>
<dbReference type="EMBL" id="VEPZ02000032">
    <property type="protein sequence ID" value="KAE8735536.1"/>
    <property type="molecule type" value="Genomic_DNA"/>
</dbReference>
<dbReference type="AlphaFoldDB" id="A0A6A3D254"/>
<keyword evidence="8" id="KW-1185">Reference proteome</keyword>
<dbReference type="PROSITE" id="PS51742">
    <property type="entry name" value="PPC"/>
    <property type="match status" value="1"/>
</dbReference>
<accession>A0A6A3D254</accession>
<dbReference type="GO" id="GO:0006412">
    <property type="term" value="P:translation"/>
    <property type="evidence" value="ECO:0007669"/>
    <property type="project" value="InterPro"/>
</dbReference>
<dbReference type="PANTHER" id="PTHR31100">
    <property type="entry name" value="AT-HOOK MOTIF NUCLEAR-LOCALIZED PROTEIN 15"/>
    <property type="match status" value="1"/>
</dbReference>
<evidence type="ECO:0000256" key="1">
    <source>
        <dbReference type="ARBA" id="ARBA00023015"/>
    </source>
</evidence>